<reference evidence="1" key="1">
    <citation type="journal article" date="2012" name="Nature">
        <title>The oyster genome reveals stress adaptation and complexity of shell formation.</title>
        <authorList>
            <person name="Zhang G."/>
            <person name="Fang X."/>
            <person name="Guo X."/>
            <person name="Li L."/>
            <person name="Luo R."/>
            <person name="Xu F."/>
            <person name="Yang P."/>
            <person name="Zhang L."/>
            <person name="Wang X."/>
            <person name="Qi H."/>
            <person name="Xiong Z."/>
            <person name="Que H."/>
            <person name="Xie Y."/>
            <person name="Holland P.W."/>
            <person name="Paps J."/>
            <person name="Zhu Y."/>
            <person name="Wu F."/>
            <person name="Chen Y."/>
            <person name="Wang J."/>
            <person name="Peng C."/>
            <person name="Meng J."/>
            <person name="Yang L."/>
            <person name="Liu J."/>
            <person name="Wen B."/>
            <person name="Zhang N."/>
            <person name="Huang Z."/>
            <person name="Zhu Q."/>
            <person name="Feng Y."/>
            <person name="Mount A."/>
            <person name="Hedgecock D."/>
            <person name="Xu Z."/>
            <person name="Liu Y."/>
            <person name="Domazet-Loso T."/>
            <person name="Du Y."/>
            <person name="Sun X."/>
            <person name="Zhang S."/>
            <person name="Liu B."/>
            <person name="Cheng P."/>
            <person name="Jiang X."/>
            <person name="Li J."/>
            <person name="Fan D."/>
            <person name="Wang W."/>
            <person name="Fu W."/>
            <person name="Wang T."/>
            <person name="Wang B."/>
            <person name="Zhang J."/>
            <person name="Peng Z."/>
            <person name="Li Y."/>
            <person name="Li N."/>
            <person name="Wang J."/>
            <person name="Chen M."/>
            <person name="He Y."/>
            <person name="Tan F."/>
            <person name="Song X."/>
            <person name="Zheng Q."/>
            <person name="Huang R."/>
            <person name="Yang H."/>
            <person name="Du X."/>
            <person name="Chen L."/>
            <person name="Yang M."/>
            <person name="Gaffney P.M."/>
            <person name="Wang S."/>
            <person name="Luo L."/>
            <person name="She Z."/>
            <person name="Ming Y."/>
            <person name="Huang W."/>
            <person name="Zhang S."/>
            <person name="Huang B."/>
            <person name="Zhang Y."/>
            <person name="Qu T."/>
            <person name="Ni P."/>
            <person name="Miao G."/>
            <person name="Wang J."/>
            <person name="Wang Q."/>
            <person name="Steinberg C.E."/>
            <person name="Wang H."/>
            <person name="Li N."/>
            <person name="Qian L."/>
            <person name="Zhang G."/>
            <person name="Li Y."/>
            <person name="Yang H."/>
            <person name="Liu X."/>
            <person name="Wang J."/>
            <person name="Yin Y."/>
            <person name="Wang J."/>
        </authorList>
    </citation>
    <scope>NUCLEOTIDE SEQUENCE [LARGE SCALE GENOMIC DNA]</scope>
    <source>
        <strain evidence="1">05x7-T-G4-1.051#20</strain>
    </source>
</reference>
<accession>K1R440</accession>
<dbReference type="HOGENOM" id="CLU_2442978_0_0_1"/>
<dbReference type="EMBL" id="JH819154">
    <property type="protein sequence ID" value="EKC40523.1"/>
    <property type="molecule type" value="Genomic_DNA"/>
</dbReference>
<name>K1R440_MAGGI</name>
<dbReference type="InParanoid" id="K1R440"/>
<sequence>MVNIINPVMMLLMLFYLTTVETSDNFFSFSVKQGEKIVPLSHYAGKTSTDQPVQCQRKMSSCAEHNHKESSVVELILLRGPFLKKAYVQA</sequence>
<protein>
    <submittedName>
        <fullName evidence="1">Uncharacterized protein</fullName>
    </submittedName>
</protein>
<proteinExistence type="predicted"/>
<dbReference type="AlphaFoldDB" id="K1R440"/>
<gene>
    <name evidence="1" type="ORF">CGI_10022962</name>
</gene>
<organism evidence="1">
    <name type="scientific">Magallana gigas</name>
    <name type="common">Pacific oyster</name>
    <name type="synonym">Crassostrea gigas</name>
    <dbReference type="NCBI Taxonomy" id="29159"/>
    <lineage>
        <taxon>Eukaryota</taxon>
        <taxon>Metazoa</taxon>
        <taxon>Spiralia</taxon>
        <taxon>Lophotrochozoa</taxon>
        <taxon>Mollusca</taxon>
        <taxon>Bivalvia</taxon>
        <taxon>Autobranchia</taxon>
        <taxon>Pteriomorphia</taxon>
        <taxon>Ostreida</taxon>
        <taxon>Ostreoidea</taxon>
        <taxon>Ostreidae</taxon>
        <taxon>Magallana</taxon>
    </lineage>
</organism>
<evidence type="ECO:0000313" key="1">
    <source>
        <dbReference type="EMBL" id="EKC40523.1"/>
    </source>
</evidence>